<evidence type="ECO:0000313" key="1">
    <source>
        <dbReference type="EMBL" id="GLQ56125.1"/>
    </source>
</evidence>
<evidence type="ECO:0000313" key="2">
    <source>
        <dbReference type="Proteomes" id="UP001156691"/>
    </source>
</evidence>
<name>A0ABQ5W990_9HYPH</name>
<accession>A0ABQ5W990</accession>
<reference evidence="2" key="1">
    <citation type="journal article" date="2019" name="Int. J. Syst. Evol. Microbiol.">
        <title>The Global Catalogue of Microorganisms (GCM) 10K type strain sequencing project: providing services to taxonomists for standard genome sequencing and annotation.</title>
        <authorList>
            <consortium name="The Broad Institute Genomics Platform"/>
            <consortium name="The Broad Institute Genome Sequencing Center for Infectious Disease"/>
            <person name="Wu L."/>
            <person name="Ma J."/>
        </authorList>
    </citation>
    <scope>NUCLEOTIDE SEQUENCE [LARGE SCALE GENOMIC DNA]</scope>
    <source>
        <strain evidence="2">NBRC 112416</strain>
    </source>
</reference>
<organism evidence="1 2">
    <name type="scientific">Devosia nitrariae</name>
    <dbReference type="NCBI Taxonomy" id="2071872"/>
    <lineage>
        <taxon>Bacteria</taxon>
        <taxon>Pseudomonadati</taxon>
        <taxon>Pseudomonadota</taxon>
        <taxon>Alphaproteobacteria</taxon>
        <taxon>Hyphomicrobiales</taxon>
        <taxon>Devosiaceae</taxon>
        <taxon>Devosia</taxon>
    </lineage>
</organism>
<sequence>MDDDDFEAALSALPEGYSERIYQGRRYGVSFRRSDDGRRSNLFARDLAGTDIVSFNLYRLGSGGASLKPCEMSVEKVREFVLGFRSSGSDD</sequence>
<gene>
    <name evidence="1" type="ORF">GCM10010862_33840</name>
</gene>
<proteinExistence type="predicted"/>
<keyword evidence="2" id="KW-1185">Reference proteome</keyword>
<comment type="caution">
    <text evidence="1">The sequence shown here is derived from an EMBL/GenBank/DDBJ whole genome shotgun (WGS) entry which is preliminary data.</text>
</comment>
<dbReference type="EMBL" id="BSNS01000018">
    <property type="protein sequence ID" value="GLQ56125.1"/>
    <property type="molecule type" value="Genomic_DNA"/>
</dbReference>
<evidence type="ECO:0008006" key="3">
    <source>
        <dbReference type="Google" id="ProtNLM"/>
    </source>
</evidence>
<protein>
    <recommendedName>
        <fullName evidence="3">Peptide methionine sulfoxide reductase</fullName>
    </recommendedName>
</protein>
<dbReference type="RefSeq" id="WP_284341544.1">
    <property type="nucleotide sequence ID" value="NZ_BSNS01000018.1"/>
</dbReference>
<dbReference type="Proteomes" id="UP001156691">
    <property type="component" value="Unassembled WGS sequence"/>
</dbReference>